<dbReference type="EMBL" id="AWSA01000003">
    <property type="protein sequence ID" value="EWT03362.1"/>
    <property type="molecule type" value="Genomic_DNA"/>
</dbReference>
<comment type="caution">
    <text evidence="1">The sequence shown here is derived from an EMBL/GenBank/DDBJ whole genome shotgun (WGS) entry which is preliminary data.</text>
</comment>
<evidence type="ECO:0008006" key="3">
    <source>
        <dbReference type="Google" id="ProtNLM"/>
    </source>
</evidence>
<gene>
    <name evidence="1" type="ORF">N865_18540</name>
</gene>
<reference evidence="1 2" key="1">
    <citation type="submission" date="2013-08" db="EMBL/GenBank/DDBJ databases">
        <title>Intrasporangium oryzae NRRL B-24470.</title>
        <authorList>
            <person name="Liu H."/>
            <person name="Wang G."/>
        </authorList>
    </citation>
    <scope>NUCLEOTIDE SEQUENCE [LARGE SCALE GENOMIC DNA]</scope>
    <source>
        <strain evidence="1 2">NRRL B-24470</strain>
    </source>
</reference>
<name>W9GDR7_9MICO</name>
<evidence type="ECO:0000313" key="1">
    <source>
        <dbReference type="EMBL" id="EWT03362.1"/>
    </source>
</evidence>
<keyword evidence="2" id="KW-1185">Reference proteome</keyword>
<dbReference type="SUPFAM" id="SSF81301">
    <property type="entry name" value="Nucleotidyltransferase"/>
    <property type="match status" value="1"/>
</dbReference>
<organism evidence="1 2">
    <name type="scientific">Intrasporangium oryzae NRRL B-24470</name>
    <dbReference type="NCBI Taxonomy" id="1386089"/>
    <lineage>
        <taxon>Bacteria</taxon>
        <taxon>Bacillati</taxon>
        <taxon>Actinomycetota</taxon>
        <taxon>Actinomycetes</taxon>
        <taxon>Micrococcales</taxon>
        <taxon>Intrasporangiaceae</taxon>
        <taxon>Intrasporangium</taxon>
    </lineage>
</organism>
<sequence length="148" mass="15451">MDSPNDERLADALLGLDSVVAVFLGGSRATGVDDARSDTDLYAVHRGSVAPGPERAAALAPLADGGEVREETAWGPEDHLHVGGGLVEVVHLELGGLRDLVDRAYTDGLGDEGFATAFLHTVNAGLVLRDPEGEVAALQVRLVTYPEV</sequence>
<accession>W9GDR7</accession>
<protein>
    <recommendedName>
        <fullName evidence="3">Polymerase nucleotidyl transferase domain-containing protein</fullName>
    </recommendedName>
</protein>
<dbReference type="Proteomes" id="UP000019489">
    <property type="component" value="Unassembled WGS sequence"/>
</dbReference>
<evidence type="ECO:0000313" key="2">
    <source>
        <dbReference type="Proteomes" id="UP000019489"/>
    </source>
</evidence>
<proteinExistence type="predicted"/>
<dbReference type="InterPro" id="IPR043519">
    <property type="entry name" value="NT_sf"/>
</dbReference>
<dbReference type="AlphaFoldDB" id="W9GDR7"/>